<keyword evidence="1" id="KW-0812">Transmembrane</keyword>
<sequence>MSFYKKKLIQLIISIIAIVAFSFLLSSLVALIYRVFTISINNGIFGLTFVISSAITLSWNLWNWWNQRIAKNQYRLESVKQVEVIPNNQTVVETVAETIVHRTISTNGGNYGENIGQDFVAGNKSIKNITVGNREVEIKPNNIVETFDELRDILAQSIAQSSDALEAISGFAKQLTEELRNRPEVKVCFDIDGNANEQEIIKKIFVDLLTLSYDKISEINRNNLIVKPGQIQQLNIPNNAEFIESFKYCGNNEYDVLYKIYAIHLFQDGSKWWHYKIRRSNLSILERNNRHRSANIYFAIGRAINEIEKELKTNWFNNLE</sequence>
<evidence type="ECO:0000256" key="1">
    <source>
        <dbReference type="SAM" id="Phobius"/>
    </source>
</evidence>
<gene>
    <name evidence="2" type="ORF">DSM106972_099140</name>
</gene>
<name>A0A433UF35_9CYAN</name>
<dbReference type="AlphaFoldDB" id="A0A433UF35"/>
<proteinExistence type="predicted"/>
<feature type="transmembrane region" description="Helical" evidence="1">
    <location>
        <begin position="44"/>
        <end position="65"/>
    </location>
</feature>
<accession>A0A433UF35</accession>
<evidence type="ECO:0000313" key="2">
    <source>
        <dbReference type="EMBL" id="RUS92417.1"/>
    </source>
</evidence>
<organism evidence="2 3">
    <name type="scientific">Dulcicalothrix desertica PCC 7102</name>
    <dbReference type="NCBI Taxonomy" id="232991"/>
    <lineage>
        <taxon>Bacteria</taxon>
        <taxon>Bacillati</taxon>
        <taxon>Cyanobacteriota</taxon>
        <taxon>Cyanophyceae</taxon>
        <taxon>Nostocales</taxon>
        <taxon>Calotrichaceae</taxon>
        <taxon>Dulcicalothrix</taxon>
    </lineage>
</organism>
<dbReference type="EMBL" id="RSCL01000079">
    <property type="protein sequence ID" value="RUS92417.1"/>
    <property type="molecule type" value="Genomic_DNA"/>
</dbReference>
<evidence type="ECO:0000313" key="3">
    <source>
        <dbReference type="Proteomes" id="UP000271624"/>
    </source>
</evidence>
<reference evidence="2" key="1">
    <citation type="submission" date="2018-12" db="EMBL/GenBank/DDBJ databases">
        <authorList>
            <person name="Will S."/>
            <person name="Neumann-Schaal M."/>
            <person name="Henke P."/>
        </authorList>
    </citation>
    <scope>NUCLEOTIDE SEQUENCE</scope>
    <source>
        <strain evidence="2">PCC 7102</strain>
    </source>
</reference>
<keyword evidence="1" id="KW-1133">Transmembrane helix</keyword>
<dbReference type="RefSeq" id="WP_222596566.1">
    <property type="nucleotide sequence ID" value="NZ_VLKB01000001.1"/>
</dbReference>
<protein>
    <submittedName>
        <fullName evidence="2">Uncharacterized protein</fullName>
    </submittedName>
</protein>
<feature type="transmembrane region" description="Helical" evidence="1">
    <location>
        <begin position="12"/>
        <end position="32"/>
    </location>
</feature>
<keyword evidence="1" id="KW-0472">Membrane</keyword>
<reference evidence="2" key="2">
    <citation type="journal article" date="2019" name="Genome Biol. Evol.">
        <title>Day and night: Metabolic profiles and evolutionary relationships of six axenic non-marine cyanobacteria.</title>
        <authorList>
            <person name="Will S.E."/>
            <person name="Henke P."/>
            <person name="Boedeker C."/>
            <person name="Huang S."/>
            <person name="Brinkmann H."/>
            <person name="Rohde M."/>
            <person name="Jarek M."/>
            <person name="Friedl T."/>
            <person name="Seufert S."/>
            <person name="Schumacher M."/>
            <person name="Overmann J."/>
            <person name="Neumann-Schaal M."/>
            <person name="Petersen J."/>
        </authorList>
    </citation>
    <scope>NUCLEOTIDE SEQUENCE [LARGE SCALE GENOMIC DNA]</scope>
    <source>
        <strain evidence="2">PCC 7102</strain>
    </source>
</reference>
<keyword evidence="3" id="KW-1185">Reference proteome</keyword>
<dbReference type="Proteomes" id="UP000271624">
    <property type="component" value="Unassembled WGS sequence"/>
</dbReference>
<comment type="caution">
    <text evidence="2">The sequence shown here is derived from an EMBL/GenBank/DDBJ whole genome shotgun (WGS) entry which is preliminary data.</text>
</comment>